<accession>Q9TRB9</accession>
<name>Q9TRB9_BOVIN</name>
<keyword id="KW-0903">Direct protein sequencing</keyword>
<sequence length="20" mass="2266">LIVTQTMKGLDIQKVAGTWY</sequence>
<organism>
    <name type="scientific">Bos taurus</name>
    <name type="common">Bovine</name>
    <dbReference type="NCBI Taxonomy" id="9913"/>
    <lineage>
        <taxon>Eukaryota</taxon>
        <taxon>Metazoa</taxon>
        <taxon>Chordata</taxon>
        <taxon>Craniata</taxon>
        <taxon>Vertebrata</taxon>
        <taxon>Euteleostomi</taxon>
        <taxon>Mammalia</taxon>
        <taxon>Eutheria</taxon>
        <taxon>Laurasiatheria</taxon>
        <taxon>Artiodactyla</taxon>
        <taxon>Ruminantia</taxon>
        <taxon>Pecora</taxon>
        <taxon>Bovidae</taxon>
        <taxon>Bovinae</taxon>
        <taxon>Bos</taxon>
    </lineage>
</organism>
<dbReference type="HOGENOM" id="CLU_094061_5_0_1"/>
<dbReference type="AlphaFoldDB" id="Q9TRB9"/>
<reference key="1">
    <citation type="journal article" date="1994" name="J. Dairy Sci.">
        <title>Enterotoxin-binding glycoproteins in a proteose-peptone fraction of heated bovine milk.</title>
        <authorList>
            <person name="Shida K."/>
            <person name="Takamizawa K."/>
            <person name="Nagaoka M."/>
            <person name="Kushiro A."/>
            <person name="Osawa T."/>
            <person name="Tsuji T."/>
        </authorList>
    </citation>
    <scope>PROTEIN SEQUENCE</scope>
</reference>
<proteinExistence type="evidence at protein level"/>
<protein>
    <submittedName>
        <fullName>Enterotoxin-binding glycoprotein PP20K</fullName>
    </submittedName>
</protein>